<keyword evidence="3" id="KW-1185">Reference proteome</keyword>
<evidence type="ECO:0000259" key="1">
    <source>
        <dbReference type="SMART" id="SM00481"/>
    </source>
</evidence>
<dbReference type="InterPro" id="IPR003141">
    <property type="entry name" value="Pol/His_phosphatase_N"/>
</dbReference>
<dbReference type="RefSeq" id="WP_087198858.1">
    <property type="nucleotide sequence ID" value="NZ_VIRV01000004.1"/>
</dbReference>
<comment type="caution">
    <text evidence="2">The sequence shown here is derived from an EMBL/GenBank/DDBJ whole genome shotgun (WGS) entry which is preliminary data.</text>
</comment>
<dbReference type="SMART" id="SM00481">
    <property type="entry name" value="POLIIIAc"/>
    <property type="match status" value="1"/>
</dbReference>
<dbReference type="InterPro" id="IPR052018">
    <property type="entry name" value="PHP_domain"/>
</dbReference>
<dbReference type="PANTHER" id="PTHR42924">
    <property type="entry name" value="EXONUCLEASE"/>
    <property type="match status" value="1"/>
</dbReference>
<dbReference type="Gene3D" id="3.20.20.140">
    <property type="entry name" value="Metal-dependent hydrolases"/>
    <property type="match status" value="1"/>
</dbReference>
<dbReference type="SUPFAM" id="SSF89550">
    <property type="entry name" value="PHP domain-like"/>
    <property type="match status" value="1"/>
</dbReference>
<sequence>MKIDMHCHVKEGSIDSKVGLEEYIEKLMDNGFDGMVITDHDTYNGYRYWKQEIKGKKYEKFAVFKGIEYDTRDAGHFLVIMPEGRKMRLLEMRGMPLAMLIDLVHKNGGILGPAHPCGEKYLSFTNTKRFYKSPELIKRFDFVEVFNACESMESNTGAVKFAKKYGKPGTGGSDAHKIECVSTAYTLIDGYATCETELIDLIRKGKIMEAGGRFYEKTVKDKIGKVNKLLVYSFWFYNKGGELLKRRSRHKKMKVESPIDPIDPIEIPYLREAKKEKMQR</sequence>
<evidence type="ECO:0000313" key="3">
    <source>
        <dbReference type="Proteomes" id="UP000779049"/>
    </source>
</evidence>
<feature type="domain" description="Polymerase/histidinol phosphatase N-terminal" evidence="1">
    <location>
        <begin position="3"/>
        <end position="73"/>
    </location>
</feature>
<dbReference type="PANTHER" id="PTHR42924:SF3">
    <property type="entry name" value="POLYMERASE_HISTIDINOL PHOSPHATASE N-TERMINAL DOMAIN-CONTAINING PROTEIN"/>
    <property type="match status" value="1"/>
</dbReference>
<dbReference type="EMBL" id="VIRV01000004">
    <property type="protein sequence ID" value="MBY0758365.1"/>
    <property type="molecule type" value="Genomic_DNA"/>
</dbReference>
<reference evidence="2 3" key="1">
    <citation type="journal article" date="2020" name="New Microbes New Infect">
        <title>Sellimonas caecigallum sp. nov., description and genome sequence of a new member of the Sellimonas genus isolated from the cecum of feral chicken.</title>
        <authorList>
            <person name="Wongkuna S."/>
            <person name="Ghimire S."/>
            <person name="Antony L."/>
            <person name="Chankhamhaengdecha S."/>
            <person name="Janvilisri T."/>
            <person name="Scaria J."/>
        </authorList>
    </citation>
    <scope>NUCLEOTIDE SEQUENCE [LARGE SCALE GENOMIC DNA]</scope>
    <source>
        <strain evidence="2 3">SW451</strain>
    </source>
</reference>
<dbReference type="CDD" id="cd07432">
    <property type="entry name" value="PHP_HisPPase"/>
    <property type="match status" value="1"/>
</dbReference>
<protein>
    <submittedName>
        <fullName evidence="2">PHP domain-containing protein</fullName>
    </submittedName>
</protein>
<name>A0ABS7L5R1_9FIRM</name>
<organism evidence="2 3">
    <name type="scientific">Sellimonas caecigallum</name>
    <dbReference type="NCBI Taxonomy" id="2592333"/>
    <lineage>
        <taxon>Bacteria</taxon>
        <taxon>Bacillati</taxon>
        <taxon>Bacillota</taxon>
        <taxon>Clostridia</taxon>
        <taxon>Lachnospirales</taxon>
        <taxon>Lachnospiraceae</taxon>
        <taxon>Sellimonas</taxon>
    </lineage>
</organism>
<gene>
    <name evidence="2" type="ORF">FLB61_04535</name>
</gene>
<proteinExistence type="predicted"/>
<dbReference type="Proteomes" id="UP000779049">
    <property type="component" value="Unassembled WGS sequence"/>
</dbReference>
<dbReference type="InterPro" id="IPR016195">
    <property type="entry name" value="Pol/histidinol_Pase-like"/>
</dbReference>
<accession>A0ABS7L5R1</accession>
<dbReference type="InterPro" id="IPR004013">
    <property type="entry name" value="PHP_dom"/>
</dbReference>
<dbReference type="Pfam" id="PF13263">
    <property type="entry name" value="PHP_C"/>
    <property type="match status" value="1"/>
</dbReference>
<evidence type="ECO:0000313" key="2">
    <source>
        <dbReference type="EMBL" id="MBY0758365.1"/>
    </source>
</evidence>
<dbReference type="Pfam" id="PF02811">
    <property type="entry name" value="PHP"/>
    <property type="match status" value="1"/>
</dbReference>